<dbReference type="Proteomes" id="UP000182192">
    <property type="component" value="Unassembled WGS sequence"/>
</dbReference>
<dbReference type="SUPFAM" id="SSF53213">
    <property type="entry name" value="LigB-like"/>
    <property type="match status" value="1"/>
</dbReference>
<reference evidence="2 3" key="1">
    <citation type="submission" date="2016-10" db="EMBL/GenBank/DDBJ databases">
        <authorList>
            <person name="de Groot N.N."/>
        </authorList>
    </citation>
    <scope>NUCLEOTIDE SEQUENCE [LARGE SCALE GENOMIC DNA]</scope>
    <source>
        <strain evidence="2 3">AR67</strain>
    </source>
</reference>
<feature type="domain" description="AMMECR1" evidence="1">
    <location>
        <begin position="267"/>
        <end position="437"/>
    </location>
</feature>
<dbReference type="Gene3D" id="3.30.700.20">
    <property type="entry name" value="Hypothetical protein ph0010, domain 1"/>
    <property type="match status" value="1"/>
</dbReference>
<dbReference type="InterPro" id="IPR027623">
    <property type="entry name" value="AmmeMemoSam_A"/>
</dbReference>
<dbReference type="InterPro" id="IPR027485">
    <property type="entry name" value="AMMECR1_N"/>
</dbReference>
<sequence>MPIVAAFIVPHPPLIVPAVGRGGEREVQKTIDSYLQTAEEIAALKPETIIISSPHAVMYRDYFHISPGEKAFGTFVDFRAPEVSFAETYDTELVAEIERIAREKNFPAGTMGEKDPRLDHGTMVPLYFTEQRYTAFKLVRIGLSGLPLTKHYELGKIIAKAVENTNRRVVWIASGDLSHKLQEYGPYGYAEEGPIYDEKLIDTCVRGALGELKDFDEDLCERAAECGHRSFTMMSGAFDGVRVRSKVYSHEDVTGVGYGVCSFYPKNNGDEFVSLARMTIETYIKERKRIMPPTGLSEKLTSTRAGAFVSIHKKGDLRGCIGTIAPCEDSLAEEIISNAISASTRDPRFPPITTAELDSLEINVDVLTEPIQVKSLDELDPKRYGVIVQSGYKRGLLLPDLEGIDSVEQQLDIAMMKGGITYEDELTVFKFEVVRHK</sequence>
<evidence type="ECO:0000313" key="2">
    <source>
        <dbReference type="EMBL" id="SFD19991.1"/>
    </source>
</evidence>
<dbReference type="InterPro" id="IPR023473">
    <property type="entry name" value="AMMECR1"/>
</dbReference>
<evidence type="ECO:0000259" key="1">
    <source>
        <dbReference type="PROSITE" id="PS51112"/>
    </source>
</evidence>
<dbReference type="InterPro" id="IPR002733">
    <property type="entry name" value="AMMECR1_domain"/>
</dbReference>
<dbReference type="NCBIfam" id="TIGR04335">
    <property type="entry name" value="AmmeMemoSam_A"/>
    <property type="match status" value="1"/>
</dbReference>
<name>A0A1I1QD27_RUMAL</name>
<dbReference type="PANTHER" id="PTHR13016">
    <property type="entry name" value="AMMECR1 HOMOLOG"/>
    <property type="match status" value="1"/>
</dbReference>
<dbReference type="Pfam" id="PF01871">
    <property type="entry name" value="AMMECR1"/>
    <property type="match status" value="1"/>
</dbReference>
<dbReference type="GO" id="GO:0008198">
    <property type="term" value="F:ferrous iron binding"/>
    <property type="evidence" value="ECO:0007669"/>
    <property type="project" value="InterPro"/>
</dbReference>
<dbReference type="InterPro" id="IPR004183">
    <property type="entry name" value="Xdiol_dOase_suB"/>
</dbReference>
<dbReference type="AlphaFoldDB" id="A0A1I1QD27"/>
<dbReference type="Gene3D" id="3.40.830.10">
    <property type="entry name" value="LigB-like"/>
    <property type="match status" value="1"/>
</dbReference>
<dbReference type="RefSeq" id="WP_074963146.1">
    <property type="nucleotide sequence ID" value="NZ_FOKQ01000046.1"/>
</dbReference>
<accession>A0A1I1QD27</accession>
<dbReference type="CDD" id="cd07951">
    <property type="entry name" value="ED_3B_N_AMMECR1"/>
    <property type="match status" value="1"/>
</dbReference>
<dbReference type="PROSITE" id="PS51112">
    <property type="entry name" value="AMMECR1"/>
    <property type="match status" value="1"/>
</dbReference>
<evidence type="ECO:0000313" key="3">
    <source>
        <dbReference type="Proteomes" id="UP000182192"/>
    </source>
</evidence>
<dbReference type="InterPro" id="IPR036071">
    <property type="entry name" value="AMMECR1_dom_sf"/>
</dbReference>
<dbReference type="GO" id="GO:0016702">
    <property type="term" value="F:oxidoreductase activity, acting on single donors with incorporation of molecular oxygen, incorporation of two atoms of oxygen"/>
    <property type="evidence" value="ECO:0007669"/>
    <property type="project" value="UniProtKB-ARBA"/>
</dbReference>
<dbReference type="NCBIfam" id="TIGR00296">
    <property type="entry name" value="TIGR00296 family protein"/>
    <property type="match status" value="1"/>
</dbReference>
<protein>
    <submittedName>
        <fullName evidence="2">Uncharacterized protein, PH0010 family/AmmeMemoRadiSam system protein A/AmmeMemoRadiSam system protein B</fullName>
    </submittedName>
</protein>
<dbReference type="PANTHER" id="PTHR13016:SF0">
    <property type="entry name" value="AMME SYNDROME CANDIDATE GENE 1 PROTEIN"/>
    <property type="match status" value="1"/>
</dbReference>
<dbReference type="SUPFAM" id="SSF143447">
    <property type="entry name" value="AMMECR1-like"/>
    <property type="match status" value="1"/>
</dbReference>
<dbReference type="EMBL" id="FOKQ01000046">
    <property type="protein sequence ID" value="SFD19991.1"/>
    <property type="molecule type" value="Genomic_DNA"/>
</dbReference>
<proteinExistence type="predicted"/>
<dbReference type="OrthoDB" id="159752at2"/>
<dbReference type="Pfam" id="PF02900">
    <property type="entry name" value="LigB"/>
    <property type="match status" value="1"/>
</dbReference>
<organism evidence="2 3">
    <name type="scientific">Ruminococcus albus</name>
    <dbReference type="NCBI Taxonomy" id="1264"/>
    <lineage>
        <taxon>Bacteria</taxon>
        <taxon>Bacillati</taxon>
        <taxon>Bacillota</taxon>
        <taxon>Clostridia</taxon>
        <taxon>Eubacteriales</taxon>
        <taxon>Oscillospiraceae</taxon>
        <taxon>Ruminococcus</taxon>
    </lineage>
</organism>
<gene>
    <name evidence="2" type="ORF">SAMN02910406_03367</name>
</gene>